<dbReference type="InterPro" id="IPR036583">
    <property type="entry name" value="23S_rRNA_IVS_sf"/>
</dbReference>
<dbReference type="Gene3D" id="1.20.1440.60">
    <property type="entry name" value="23S rRNA-intervening sequence"/>
    <property type="match status" value="1"/>
</dbReference>
<name>A0A178IGM1_9BACT</name>
<dbReference type="SUPFAM" id="SSF158446">
    <property type="entry name" value="IVS-encoded protein-like"/>
    <property type="match status" value="1"/>
</dbReference>
<gene>
    <name evidence="1" type="ORF">AW736_14485</name>
</gene>
<dbReference type="Pfam" id="PF05635">
    <property type="entry name" value="23S_rRNA_IVP"/>
    <property type="match status" value="1"/>
</dbReference>
<dbReference type="NCBIfam" id="TIGR02436">
    <property type="entry name" value="four helix bundle protein"/>
    <property type="match status" value="1"/>
</dbReference>
<dbReference type="STRING" id="1184151.AW736_14485"/>
<dbReference type="EMBL" id="LRRQ01000103">
    <property type="protein sequence ID" value="OAM89162.1"/>
    <property type="molecule type" value="Genomic_DNA"/>
</dbReference>
<proteinExistence type="predicted"/>
<evidence type="ECO:0000313" key="1">
    <source>
        <dbReference type="EMBL" id="OAM89162.1"/>
    </source>
</evidence>
<dbReference type="OrthoDB" id="285993at2"/>
<dbReference type="Proteomes" id="UP000078486">
    <property type="component" value="Unassembled WGS sequence"/>
</dbReference>
<reference evidence="1 2" key="1">
    <citation type="submission" date="2016-01" db="EMBL/GenBank/DDBJ databases">
        <title>High potential of lignocellulose degradation of a new Verrucomicrobia species.</title>
        <authorList>
            <person name="Wang Y."/>
            <person name="Shi Y."/>
            <person name="Qiu Z."/>
            <person name="Liu S."/>
            <person name="Yang H."/>
        </authorList>
    </citation>
    <scope>NUCLEOTIDE SEQUENCE [LARGE SCALE GENOMIC DNA]</scope>
    <source>
        <strain evidence="1 2">TSB47</strain>
    </source>
</reference>
<evidence type="ECO:0000313" key="2">
    <source>
        <dbReference type="Proteomes" id="UP000078486"/>
    </source>
</evidence>
<dbReference type="InterPro" id="IPR012657">
    <property type="entry name" value="23S_rRNA-intervening_sequence"/>
</dbReference>
<comment type="caution">
    <text evidence="1">The sequence shown here is derived from an EMBL/GenBank/DDBJ whole genome shotgun (WGS) entry which is preliminary data.</text>
</comment>
<evidence type="ECO:0008006" key="3">
    <source>
        <dbReference type="Google" id="ProtNLM"/>
    </source>
</evidence>
<protein>
    <recommendedName>
        <fullName evidence="3">Four helix bundle protein</fullName>
    </recommendedName>
</protein>
<organism evidence="1 2">
    <name type="scientific">Termitidicoccus mucosus</name>
    <dbReference type="NCBI Taxonomy" id="1184151"/>
    <lineage>
        <taxon>Bacteria</taxon>
        <taxon>Pseudomonadati</taxon>
        <taxon>Verrucomicrobiota</taxon>
        <taxon>Opitutia</taxon>
        <taxon>Opitutales</taxon>
        <taxon>Opitutaceae</taxon>
        <taxon>Termitidicoccus</taxon>
    </lineage>
</organism>
<accession>A0A178IGM1</accession>
<keyword evidence="2" id="KW-1185">Reference proteome</keyword>
<dbReference type="AlphaFoldDB" id="A0A178IGM1"/>
<dbReference type="RefSeq" id="WP_068770891.1">
    <property type="nucleotide sequence ID" value="NZ_CP109796.1"/>
</dbReference>
<sequence>MSGRTNDLTDRTFAFAQRVRRFVNRLPRQPSNYEDSKQLVRSSGSVAANYIESQEGLSRKDFFYRIKVCRKEARESALWLRLLETGGDATLDSERHALAQEAGELKRIFSSIAGKDDTG</sequence>